<evidence type="ECO:0000313" key="5">
    <source>
        <dbReference type="Proteomes" id="UP000302139"/>
    </source>
</evidence>
<evidence type="ECO:0000313" key="2">
    <source>
        <dbReference type="EMBL" id="GDY68045.1"/>
    </source>
</evidence>
<feature type="signal peptide" evidence="1">
    <location>
        <begin position="1"/>
        <end position="28"/>
    </location>
</feature>
<name>A0A4D4MHY9_STRAX</name>
<dbReference type="SUPFAM" id="SSF63829">
    <property type="entry name" value="Calcium-dependent phosphotriesterase"/>
    <property type="match status" value="1"/>
</dbReference>
<dbReference type="EMBL" id="BJHY01000001">
    <property type="protein sequence ID" value="GDY71618.1"/>
    <property type="molecule type" value="Genomic_DNA"/>
</dbReference>
<feature type="chain" id="PRO_5044088956" description="SMP-30/Gluconolactonase/LRE-like region domain-containing protein" evidence="1">
    <location>
        <begin position="29"/>
        <end position="324"/>
    </location>
</feature>
<evidence type="ECO:0008006" key="6">
    <source>
        <dbReference type="Google" id="ProtNLM"/>
    </source>
</evidence>
<dbReference type="Gene3D" id="2.120.10.30">
    <property type="entry name" value="TolB, C-terminal domain"/>
    <property type="match status" value="1"/>
</dbReference>
<reference evidence="2 5" key="2">
    <citation type="submission" date="2019-04" db="EMBL/GenBank/DDBJ databases">
        <title>Draft genome sequences of Streptomyces avermitilis NBRC 14893.</title>
        <authorList>
            <person name="Komaki H."/>
            <person name="Tamura T."/>
            <person name="Hosoyama A."/>
        </authorList>
    </citation>
    <scope>NUCLEOTIDE SEQUENCE [LARGE SCALE GENOMIC DNA]</scope>
    <source>
        <strain evidence="2 5">NBRC 14893</strain>
    </source>
</reference>
<dbReference type="EMBL" id="BJHX01000001">
    <property type="protein sequence ID" value="GDY68045.1"/>
    <property type="molecule type" value="Genomic_DNA"/>
</dbReference>
<dbReference type="Proteomes" id="UP000302139">
    <property type="component" value="Unassembled WGS sequence"/>
</dbReference>
<dbReference type="PANTHER" id="PTHR42060:SF1">
    <property type="entry name" value="NHL REPEAT-CONTAINING PROTEIN"/>
    <property type="match status" value="1"/>
</dbReference>
<organism evidence="3 4">
    <name type="scientific">Streptomyces avermitilis</name>
    <dbReference type="NCBI Taxonomy" id="33903"/>
    <lineage>
        <taxon>Bacteria</taxon>
        <taxon>Bacillati</taxon>
        <taxon>Actinomycetota</taxon>
        <taxon>Actinomycetes</taxon>
        <taxon>Kitasatosporales</taxon>
        <taxon>Streptomycetaceae</taxon>
        <taxon>Streptomyces</taxon>
    </lineage>
</organism>
<dbReference type="InterPro" id="IPR052998">
    <property type="entry name" value="Hetero-Diels-Alderase-like"/>
</dbReference>
<dbReference type="Proteomes" id="UP000299211">
    <property type="component" value="Unassembled WGS sequence"/>
</dbReference>
<evidence type="ECO:0000313" key="4">
    <source>
        <dbReference type="Proteomes" id="UP000299211"/>
    </source>
</evidence>
<comment type="caution">
    <text evidence="3">The sequence shown here is derived from an EMBL/GenBank/DDBJ whole genome shotgun (WGS) entry which is preliminary data.</text>
</comment>
<keyword evidence="1" id="KW-0732">Signal</keyword>
<reference evidence="3 4" key="1">
    <citation type="submission" date="2019-04" db="EMBL/GenBank/DDBJ databases">
        <title>Draft genome sequences of Streptomyces avermitilis ATCC 31267.</title>
        <authorList>
            <person name="Komaki H."/>
            <person name="Tamura T."/>
            <person name="Hosoyama A."/>
        </authorList>
    </citation>
    <scope>NUCLEOTIDE SEQUENCE [LARGE SCALE GENOMIC DNA]</scope>
    <source>
        <strain evidence="3 4">ATCC 31267</strain>
    </source>
</reference>
<accession>A0A4D4MHY9</accession>
<evidence type="ECO:0000256" key="1">
    <source>
        <dbReference type="SAM" id="SignalP"/>
    </source>
</evidence>
<dbReference type="AlphaFoldDB" id="A0A4D4MHY9"/>
<gene>
    <name evidence="2" type="ORF">SAV14893_074380</name>
    <name evidence="3" type="ORF">SAV31267_011030</name>
</gene>
<evidence type="ECO:0000313" key="3">
    <source>
        <dbReference type="EMBL" id="GDY71618.1"/>
    </source>
</evidence>
<protein>
    <recommendedName>
        <fullName evidence="6">SMP-30/Gluconolactonase/LRE-like region domain-containing protein</fullName>
    </recommendedName>
</protein>
<proteinExistence type="predicted"/>
<dbReference type="RefSeq" id="WP_037649563.1">
    <property type="nucleotide sequence ID" value="NZ_BAABTN010000147.1"/>
</dbReference>
<dbReference type="InterPro" id="IPR011042">
    <property type="entry name" value="6-blade_b-propeller_TolB-like"/>
</dbReference>
<dbReference type="PANTHER" id="PTHR42060">
    <property type="entry name" value="NHL REPEAT-CONTAINING PROTEIN-RELATED"/>
    <property type="match status" value="1"/>
</dbReference>
<sequence>MRRKILTSVLPAALLAAAVALPVAPASARPSSLSLTHARIAAHFDFAAGQMPENIALTPNGAADITFAGSRQVAHLARDGRTRVLATLPAPADGGVHTPALGFPLTTGIVRAHDGTRYVLYATGTSDLTGVWRLTPGGSPQRIAALPADSLPNGMALDERTGTLYIADSSLGTIWTVPSTGGSPTAWSSAPQLASTGFIGANGIKLHNGAVWASNLDRGTLLRIPIGPHGDAAPVETRATGLTGVDDFAFTGRGNQVLAALNGPNAVVLVNSDGTRSTMLTAADGLQNPSSVAVRGNTVYVLSAAYATATDPNLILASLGHTRP</sequence>